<reference evidence="1" key="1">
    <citation type="submission" date="2024-05" db="EMBL/GenBank/DDBJ databases">
        <authorList>
            <person name="Bunk B."/>
            <person name="Swiderski J."/>
            <person name="Sproer C."/>
            <person name="Thiel V."/>
        </authorList>
    </citation>
    <scope>NUCLEOTIDE SEQUENCE</scope>
    <source>
        <strain evidence="1">DSM 17735</strain>
    </source>
</reference>
<organism evidence="1">
    <name type="scientific">Polaromonas hydrogenivorans</name>
    <dbReference type="NCBI Taxonomy" id="335476"/>
    <lineage>
        <taxon>Bacteria</taxon>
        <taxon>Pseudomonadati</taxon>
        <taxon>Pseudomonadota</taxon>
        <taxon>Betaproteobacteria</taxon>
        <taxon>Burkholderiales</taxon>
        <taxon>Comamonadaceae</taxon>
        <taxon>Polaromonas</taxon>
    </lineage>
</organism>
<proteinExistence type="predicted"/>
<name>A0AAU7LXF7_9BURK</name>
<evidence type="ECO:0008006" key="2">
    <source>
        <dbReference type="Google" id="ProtNLM"/>
    </source>
</evidence>
<evidence type="ECO:0000313" key="1">
    <source>
        <dbReference type="EMBL" id="XBP71573.1"/>
    </source>
</evidence>
<dbReference type="AlphaFoldDB" id="A0AAU7LXF7"/>
<protein>
    <recommendedName>
        <fullName evidence="2">Restriction endonuclease</fullName>
    </recommendedName>
</protein>
<accession>A0AAU7LXF7</accession>
<gene>
    <name evidence="1" type="ORF">ABLV49_07205</name>
</gene>
<dbReference type="RefSeq" id="WP_349280938.1">
    <property type="nucleotide sequence ID" value="NZ_CBCSCU010000042.1"/>
</dbReference>
<sequence>MPLRFDVDYNDPLLPFDPLIDEVFGELQSSFLEMPRGEGFTDYATFETGYQALKRATNDFEDISVANIEAAVVVAPISLIVFRAILGFTPPEWAYITTERTGLKVDQGAARTMDRNIRLRPLVPRALGTTTLADQRLRAMIQAGVETLTAGIGLEAPGLVHRLDKVDTKQGIQSVQPIADLGVPYAVLLYERFLGRPFASHRDAVSELVGLVVESAIKDVLTAARVSFRETGRAERINGFDQAPDFIIPDEFNPVALIEAKLTEDDGTARDKVARVQRLRTLRDESGKNYDVIACIAGRGFKVRREDMRRMLQATNGKVFTLETMPLLVENTRIREYRTR</sequence>
<dbReference type="EMBL" id="CP157675">
    <property type="protein sequence ID" value="XBP71573.1"/>
    <property type="molecule type" value="Genomic_DNA"/>
</dbReference>